<feature type="domain" description="GAF" evidence="2">
    <location>
        <begin position="329"/>
        <end position="474"/>
    </location>
</feature>
<feature type="compositionally biased region" description="Basic and acidic residues" evidence="1">
    <location>
        <begin position="89"/>
        <end position="107"/>
    </location>
</feature>
<dbReference type="InterPro" id="IPR003018">
    <property type="entry name" value="GAF"/>
</dbReference>
<gene>
    <name evidence="3" type="ORF">FJZ00_05950</name>
</gene>
<feature type="region of interest" description="Disordered" evidence="1">
    <location>
        <begin position="1"/>
        <end position="123"/>
    </location>
</feature>
<proteinExistence type="predicted"/>
<dbReference type="Pfam" id="PF01590">
    <property type="entry name" value="GAF"/>
    <property type="match status" value="1"/>
</dbReference>
<feature type="compositionally biased region" description="Basic and acidic residues" evidence="1">
    <location>
        <begin position="11"/>
        <end position="28"/>
    </location>
</feature>
<dbReference type="Gene3D" id="3.30.450.40">
    <property type="match status" value="1"/>
</dbReference>
<feature type="compositionally biased region" description="Basic and acidic residues" evidence="1">
    <location>
        <begin position="62"/>
        <end position="78"/>
    </location>
</feature>
<dbReference type="SMART" id="SM00065">
    <property type="entry name" value="GAF"/>
    <property type="match status" value="1"/>
</dbReference>
<dbReference type="EMBL" id="VGJX01000289">
    <property type="protein sequence ID" value="MBM3274673.1"/>
    <property type="molecule type" value="Genomic_DNA"/>
</dbReference>
<dbReference type="Proteomes" id="UP000703893">
    <property type="component" value="Unassembled WGS sequence"/>
</dbReference>
<sequence length="498" mass="52667">ALTAAKGALELMKRSGDDEPPPAEEKARPAAGAAKDSARDPARAASNVDSKEAVSEAAGEPGHQDPGEGSKDPGKGSAKEAATASVKAAVKEPPKETAKEPSKESAKEPPGPTPKVEPPKNVPEEVDLGLATEIRLIWAEASLADDDSYMAGQQLTEIRKRIESLDDRTTLARIAMVAARQCFERKQDDDGKAALIAAIEHAKACGSVPLLAELTCLQAKVGLHPEGAARGFGQALDFALELGMKGLAVSAAAGLAEADDCPQALRSLNEACEAIEAQAERLPMELREAFESAHLRSSRELRGELKASGGNRTDRLLAEFVRAFLGTTGETTTIARILERIIAAVGGDRGMLIALDSAGQEELRIVRPHEVAEDAGLARVAREFITRCLKEGTALLVEDTVVDLREKPSFLKGLDLRTVACVPVRATGQVVGALYVDLHSVRRSIGEQDLRVIEQLADFAGLAISQSRHRVIAEAYSRLLAAFGNPGPSVTREGTAAT</sequence>
<comment type="caution">
    <text evidence="3">The sequence shown here is derived from an EMBL/GenBank/DDBJ whole genome shotgun (WGS) entry which is preliminary data.</text>
</comment>
<organism evidence="3 4">
    <name type="scientific">Candidatus Tanganyikabacteria bacterium</name>
    <dbReference type="NCBI Taxonomy" id="2961651"/>
    <lineage>
        <taxon>Bacteria</taxon>
        <taxon>Bacillati</taxon>
        <taxon>Candidatus Sericytochromatia</taxon>
        <taxon>Candidatus Tanganyikabacteria</taxon>
    </lineage>
</organism>
<evidence type="ECO:0000313" key="3">
    <source>
        <dbReference type="EMBL" id="MBM3274673.1"/>
    </source>
</evidence>
<evidence type="ECO:0000259" key="2">
    <source>
        <dbReference type="SMART" id="SM00065"/>
    </source>
</evidence>
<feature type="non-terminal residue" evidence="3">
    <location>
        <position position="1"/>
    </location>
</feature>
<reference evidence="3 4" key="1">
    <citation type="submission" date="2019-03" db="EMBL/GenBank/DDBJ databases">
        <title>Lake Tanganyika Metagenome-Assembled Genomes (MAGs).</title>
        <authorList>
            <person name="Tran P."/>
        </authorList>
    </citation>
    <scope>NUCLEOTIDE SEQUENCE [LARGE SCALE GENOMIC DNA]</scope>
    <source>
        <strain evidence="3">K_DeepCast_65m_m2_236</strain>
    </source>
</reference>
<dbReference type="InterPro" id="IPR029016">
    <property type="entry name" value="GAF-like_dom_sf"/>
</dbReference>
<dbReference type="AlphaFoldDB" id="A0A937X2H1"/>
<dbReference type="SUPFAM" id="SSF55781">
    <property type="entry name" value="GAF domain-like"/>
    <property type="match status" value="1"/>
</dbReference>
<feature type="compositionally biased region" description="Low complexity" evidence="1">
    <location>
        <begin position="79"/>
        <end position="88"/>
    </location>
</feature>
<protein>
    <submittedName>
        <fullName evidence="3">GAF domain-containing protein</fullName>
    </submittedName>
</protein>
<name>A0A937X2H1_9BACT</name>
<evidence type="ECO:0000313" key="4">
    <source>
        <dbReference type="Proteomes" id="UP000703893"/>
    </source>
</evidence>
<evidence type="ECO:0000256" key="1">
    <source>
        <dbReference type="SAM" id="MobiDB-lite"/>
    </source>
</evidence>
<accession>A0A937X2H1</accession>